<accession>A0A1G9NE16</accession>
<dbReference type="AlphaFoldDB" id="A0A1G9NE16"/>
<proteinExistence type="predicted"/>
<evidence type="ECO:0000313" key="2">
    <source>
        <dbReference type="Proteomes" id="UP000198510"/>
    </source>
</evidence>
<dbReference type="EMBL" id="FNFO01000008">
    <property type="protein sequence ID" value="SDL84634.1"/>
    <property type="molecule type" value="Genomic_DNA"/>
</dbReference>
<organism evidence="1 2">
    <name type="scientific">Catalinimonas alkaloidigena</name>
    <dbReference type="NCBI Taxonomy" id="1075417"/>
    <lineage>
        <taxon>Bacteria</taxon>
        <taxon>Pseudomonadati</taxon>
        <taxon>Bacteroidota</taxon>
        <taxon>Cytophagia</taxon>
        <taxon>Cytophagales</taxon>
        <taxon>Catalimonadaceae</taxon>
        <taxon>Catalinimonas</taxon>
    </lineage>
</organism>
<gene>
    <name evidence="1" type="ORF">SAMN05421823_108262</name>
</gene>
<protein>
    <submittedName>
        <fullName evidence="1">Uncharacterized protein</fullName>
    </submittedName>
</protein>
<name>A0A1G9NE16_9BACT</name>
<dbReference type="STRING" id="1075417.SAMN05421823_108262"/>
<evidence type="ECO:0000313" key="1">
    <source>
        <dbReference type="EMBL" id="SDL84634.1"/>
    </source>
</evidence>
<keyword evidence="2" id="KW-1185">Reference proteome</keyword>
<sequence length="52" mass="6138">MTLNNELFDFGFYDENPLITKSLQDAPGCVFKKCCKKYKKSEKKRCRSCPKR</sequence>
<reference evidence="1 2" key="1">
    <citation type="submission" date="2016-10" db="EMBL/GenBank/DDBJ databases">
        <authorList>
            <person name="de Groot N.N."/>
        </authorList>
    </citation>
    <scope>NUCLEOTIDE SEQUENCE [LARGE SCALE GENOMIC DNA]</scope>
    <source>
        <strain evidence="1 2">DSM 25186</strain>
    </source>
</reference>
<dbReference type="Proteomes" id="UP000198510">
    <property type="component" value="Unassembled WGS sequence"/>
</dbReference>